<dbReference type="Proteomes" id="UP000241074">
    <property type="component" value="Chromosome"/>
</dbReference>
<evidence type="ECO:0000313" key="2">
    <source>
        <dbReference type="Proteomes" id="UP000241074"/>
    </source>
</evidence>
<sequence>MMMFQGNPEGRWCLAWTYSLIQNRYLNQTIAAHWRALASLAATRVAARCWNQITTPQPIVVAGWGTTWQSSDQALAE</sequence>
<keyword evidence="2" id="KW-1185">Reference proteome</keyword>
<dbReference type="KEGG" id="xba:C7S18_13670"/>
<name>A0A2P1PTK3_9GAMM</name>
<reference evidence="1 2" key="2">
    <citation type="submission" date="2018-03" db="EMBL/GenBank/DDBJ databases">
        <authorList>
            <person name="Keele B.F."/>
        </authorList>
    </citation>
    <scope>NUCLEOTIDE SEQUENCE [LARGE SCALE GENOMIC DNA]</scope>
    <source>
        <strain evidence="1 2">D13</strain>
    </source>
</reference>
<accession>A0A2P1PTK3</accession>
<dbReference type="AlphaFoldDB" id="A0A2P1PTK3"/>
<reference evidence="1 2" key="1">
    <citation type="submission" date="2018-03" db="EMBL/GenBank/DDBJ databases">
        <title>Ahniella affigens gen. nov., sp. nov., a gammaproteobacterium isolated from sandy soil near a stream.</title>
        <authorList>
            <person name="Ko Y."/>
            <person name="Kim J.-H."/>
        </authorList>
    </citation>
    <scope>NUCLEOTIDE SEQUENCE [LARGE SCALE GENOMIC DNA]</scope>
    <source>
        <strain evidence="1 2">D13</strain>
    </source>
</reference>
<dbReference type="EMBL" id="CP027860">
    <property type="protein sequence ID" value="AVP98177.1"/>
    <property type="molecule type" value="Genomic_DNA"/>
</dbReference>
<proteinExistence type="predicted"/>
<protein>
    <submittedName>
        <fullName evidence="1">Uncharacterized protein</fullName>
    </submittedName>
</protein>
<organism evidence="1 2">
    <name type="scientific">Ahniella affigens</name>
    <dbReference type="NCBI Taxonomy" id="2021234"/>
    <lineage>
        <taxon>Bacteria</taxon>
        <taxon>Pseudomonadati</taxon>
        <taxon>Pseudomonadota</taxon>
        <taxon>Gammaproteobacteria</taxon>
        <taxon>Lysobacterales</taxon>
        <taxon>Rhodanobacteraceae</taxon>
        <taxon>Ahniella</taxon>
    </lineage>
</organism>
<evidence type="ECO:0000313" key="1">
    <source>
        <dbReference type="EMBL" id="AVP98177.1"/>
    </source>
</evidence>
<gene>
    <name evidence="1" type="ORF">C7S18_13670</name>
</gene>